<keyword evidence="3" id="KW-1185">Reference proteome</keyword>
<feature type="coiled-coil region" evidence="1">
    <location>
        <begin position="106"/>
        <end position="133"/>
    </location>
</feature>
<name>A0A7J7IX96_BUGNE</name>
<dbReference type="OrthoDB" id="10261348at2759"/>
<gene>
    <name evidence="2" type="ORF">EB796_023132</name>
</gene>
<sequence>MAAVGSLEEESKKRKQRLLALRAKKEGKTVEELTDGGQTEAALPKPVFRSYKPLDEKLKENTIPNPEPVEVADKVQDQLESGKPQPIIEEVDLASLAPRKPDWDLRRDVAKKLEKLEKRTQRAIAELIRERLQGERLKDGALLARAVSSADKNEVGDEDD</sequence>
<dbReference type="GO" id="GO:0071014">
    <property type="term" value="C:post-mRNA release spliceosomal complex"/>
    <property type="evidence" value="ECO:0007669"/>
    <property type="project" value="TreeGrafter"/>
</dbReference>
<accession>A0A7J7IX96</accession>
<evidence type="ECO:0000256" key="1">
    <source>
        <dbReference type="SAM" id="Coils"/>
    </source>
</evidence>
<organism evidence="2 3">
    <name type="scientific">Bugula neritina</name>
    <name type="common">Brown bryozoan</name>
    <name type="synonym">Sertularia neritina</name>
    <dbReference type="NCBI Taxonomy" id="10212"/>
    <lineage>
        <taxon>Eukaryota</taxon>
        <taxon>Metazoa</taxon>
        <taxon>Spiralia</taxon>
        <taxon>Lophotrochozoa</taxon>
        <taxon>Bryozoa</taxon>
        <taxon>Gymnolaemata</taxon>
        <taxon>Cheilostomatida</taxon>
        <taxon>Flustrina</taxon>
        <taxon>Buguloidea</taxon>
        <taxon>Bugulidae</taxon>
        <taxon>Bugula</taxon>
    </lineage>
</organism>
<proteinExistence type="predicted"/>
<dbReference type="Pfam" id="PF08315">
    <property type="entry name" value="cwf18"/>
    <property type="match status" value="1"/>
</dbReference>
<dbReference type="EMBL" id="VXIV02003294">
    <property type="protein sequence ID" value="KAF6018552.1"/>
    <property type="molecule type" value="Genomic_DNA"/>
</dbReference>
<evidence type="ECO:0000313" key="2">
    <source>
        <dbReference type="EMBL" id="KAF6018552.1"/>
    </source>
</evidence>
<protein>
    <submittedName>
        <fullName evidence="2">CCDC12</fullName>
    </submittedName>
</protein>
<evidence type="ECO:0000313" key="3">
    <source>
        <dbReference type="Proteomes" id="UP000593567"/>
    </source>
</evidence>
<dbReference type="PANTHER" id="PTHR31551:SF1">
    <property type="entry name" value="COILED-COIL DOMAIN-CONTAINING PROTEIN 12"/>
    <property type="match status" value="1"/>
</dbReference>
<dbReference type="InterPro" id="IPR013169">
    <property type="entry name" value="mRNA_splic_Cwf18-like"/>
</dbReference>
<reference evidence="2" key="1">
    <citation type="submission" date="2020-06" db="EMBL/GenBank/DDBJ databases">
        <title>Draft genome of Bugula neritina, a colonial animal packing powerful symbionts and potential medicines.</title>
        <authorList>
            <person name="Rayko M."/>
        </authorList>
    </citation>
    <scope>NUCLEOTIDE SEQUENCE [LARGE SCALE GENOMIC DNA]</scope>
    <source>
        <strain evidence="2">Kwan_BN1</strain>
    </source>
</reference>
<comment type="caution">
    <text evidence="2">The sequence shown here is derived from an EMBL/GenBank/DDBJ whole genome shotgun (WGS) entry which is preliminary data.</text>
</comment>
<keyword evidence="1" id="KW-0175">Coiled coil</keyword>
<dbReference type="GO" id="GO:0005684">
    <property type="term" value="C:U2-type spliceosomal complex"/>
    <property type="evidence" value="ECO:0007669"/>
    <property type="project" value="TreeGrafter"/>
</dbReference>
<dbReference type="Proteomes" id="UP000593567">
    <property type="component" value="Unassembled WGS sequence"/>
</dbReference>
<dbReference type="AlphaFoldDB" id="A0A7J7IX96"/>
<dbReference type="PANTHER" id="PTHR31551">
    <property type="entry name" value="PRE-MRNA-SPLICING FACTOR CWF18"/>
    <property type="match status" value="1"/>
</dbReference>